<dbReference type="KEGG" id="aagg:ETAA8_69960"/>
<gene>
    <name evidence="4" type="ORF">ETAA8_69960</name>
</gene>
<evidence type="ECO:0000313" key="4">
    <source>
        <dbReference type="EMBL" id="QDU31836.1"/>
    </source>
</evidence>
<dbReference type="EMBL" id="CP036274">
    <property type="protein sequence ID" value="QDU31836.1"/>
    <property type="molecule type" value="Genomic_DNA"/>
</dbReference>
<feature type="domain" description="DUF1553" evidence="2">
    <location>
        <begin position="544"/>
        <end position="806"/>
    </location>
</feature>
<evidence type="ECO:0000259" key="1">
    <source>
        <dbReference type="Pfam" id="PF07583"/>
    </source>
</evidence>
<sequence>MPRFVWQAASSLALLATVVVAWVESVAAKEPELPAAVARPVDFVDDVLPVLQKHCFSCHGADEQESGLRLDLKKSALAGGDSGAVIVPGKSAESRLIQLVAGLDGELMPPADKGERLTAAQVSLLRGWIDQGAKWPDQSLAQLQAARHWSLQPIKAIAPPTVANANRLQQPIDAFVLARLAKEKLEPSPLTDRATLIRRLSLDLQGLPPTPDEVDAFVNDARPDATEHLVDRLLASPRYGERWGRHWLDQARYADSDGYEKDRPRPFAYRYRDWVIAALNADMPFDQFTVEQLAGDLLPGATTEQKIATGLHRNTLHNTEGGIDPEEDRVKKTVDRTNTLGAVWLGLTLGCAQCHSHKYDPISQREYFALYAVFNSITEHDLEAPTADEATKLAASREQHTKETESLKAALTAYETNIHPGVMASWEESIRTAEKPPAGVPPKFVKTIKKPAEERTPAEVKELTQHHRLLDPEWAKLNKALTDHQAKMPKLPPERMAQTVVEMPKPRETRLHLRGDFLSPGDVVAAGTPEILPQLALEKSQQLNRLELAKWVTSDQNPLTARVTANRVWQQLFGRGIVATSDDFGRQGDKPTHPQLLDWLADDFRRRDWSLKQLQRRIVTSSTYQQSSAVRSDLRTVDPDNELLARQIRKRVEAEILRDVSLSAAGLLCEKIGGPSVRPPQPADYANLTYAGSAKWVESKGGDRYRRGFYTFFQRTSPYPMLSTFDAPDATECTVRRQTSNTPIQSLTLWNDLVFFEAAQQLARRVVTEVPTGMNAEQVTRARASQAMRHCLGRTPSQEEVDEVVSLFQDQLRLADNNAAAAQAAVGPGTSPDGVTRGELAAWVNVSRTLMNLDEFVTRE</sequence>
<dbReference type="PANTHER" id="PTHR35889:SF3">
    <property type="entry name" value="F-BOX DOMAIN-CONTAINING PROTEIN"/>
    <property type="match status" value="1"/>
</dbReference>
<evidence type="ECO:0000259" key="2">
    <source>
        <dbReference type="Pfam" id="PF07587"/>
    </source>
</evidence>
<dbReference type="SUPFAM" id="SSF46626">
    <property type="entry name" value="Cytochrome c"/>
    <property type="match status" value="1"/>
</dbReference>
<feature type="domain" description="Cytochrome C Planctomycete-type" evidence="3">
    <location>
        <begin position="55"/>
        <end position="112"/>
    </location>
</feature>
<dbReference type="Proteomes" id="UP000315017">
    <property type="component" value="Chromosome"/>
</dbReference>
<proteinExistence type="predicted"/>
<name>A0A517YNQ4_9BACT</name>
<dbReference type="GO" id="GO:0020037">
    <property type="term" value="F:heme binding"/>
    <property type="evidence" value="ECO:0007669"/>
    <property type="project" value="InterPro"/>
</dbReference>
<dbReference type="Pfam" id="PF07635">
    <property type="entry name" value="PSCyt1"/>
    <property type="match status" value="1"/>
</dbReference>
<dbReference type="PANTHER" id="PTHR35889">
    <property type="entry name" value="CYCLOINULO-OLIGOSACCHARIDE FRUCTANOTRANSFERASE-RELATED"/>
    <property type="match status" value="1"/>
</dbReference>
<keyword evidence="5" id="KW-1185">Reference proteome</keyword>
<accession>A0A517YNQ4</accession>
<evidence type="ECO:0000313" key="5">
    <source>
        <dbReference type="Proteomes" id="UP000315017"/>
    </source>
</evidence>
<dbReference type="GO" id="GO:0009055">
    <property type="term" value="F:electron transfer activity"/>
    <property type="evidence" value="ECO:0007669"/>
    <property type="project" value="InterPro"/>
</dbReference>
<dbReference type="Pfam" id="PF07583">
    <property type="entry name" value="PSCyt2"/>
    <property type="match status" value="1"/>
</dbReference>
<organism evidence="4 5">
    <name type="scientific">Anatilimnocola aggregata</name>
    <dbReference type="NCBI Taxonomy" id="2528021"/>
    <lineage>
        <taxon>Bacteria</taxon>
        <taxon>Pseudomonadati</taxon>
        <taxon>Planctomycetota</taxon>
        <taxon>Planctomycetia</taxon>
        <taxon>Pirellulales</taxon>
        <taxon>Pirellulaceae</taxon>
        <taxon>Anatilimnocola</taxon>
    </lineage>
</organism>
<dbReference type="InterPro" id="IPR011444">
    <property type="entry name" value="DUF1549"/>
</dbReference>
<protein>
    <submittedName>
        <fullName evidence="4">Planctomycete cytochrome C</fullName>
    </submittedName>
</protein>
<evidence type="ECO:0000259" key="3">
    <source>
        <dbReference type="Pfam" id="PF07635"/>
    </source>
</evidence>
<reference evidence="4 5" key="1">
    <citation type="submission" date="2019-02" db="EMBL/GenBank/DDBJ databases">
        <title>Deep-cultivation of Planctomycetes and their phenomic and genomic characterization uncovers novel biology.</title>
        <authorList>
            <person name="Wiegand S."/>
            <person name="Jogler M."/>
            <person name="Boedeker C."/>
            <person name="Pinto D."/>
            <person name="Vollmers J."/>
            <person name="Rivas-Marin E."/>
            <person name="Kohn T."/>
            <person name="Peeters S.H."/>
            <person name="Heuer A."/>
            <person name="Rast P."/>
            <person name="Oberbeckmann S."/>
            <person name="Bunk B."/>
            <person name="Jeske O."/>
            <person name="Meyerdierks A."/>
            <person name="Storesund J.E."/>
            <person name="Kallscheuer N."/>
            <person name="Luecker S."/>
            <person name="Lage O.M."/>
            <person name="Pohl T."/>
            <person name="Merkel B.J."/>
            <person name="Hornburger P."/>
            <person name="Mueller R.-W."/>
            <person name="Bruemmer F."/>
            <person name="Labrenz M."/>
            <person name="Spormann A.M."/>
            <person name="Op den Camp H."/>
            <person name="Overmann J."/>
            <person name="Amann R."/>
            <person name="Jetten M.S.M."/>
            <person name="Mascher T."/>
            <person name="Medema M.H."/>
            <person name="Devos D.P."/>
            <person name="Kaster A.-K."/>
            <person name="Ovreas L."/>
            <person name="Rohde M."/>
            <person name="Galperin M.Y."/>
            <person name="Jogler C."/>
        </authorList>
    </citation>
    <scope>NUCLEOTIDE SEQUENCE [LARGE SCALE GENOMIC DNA]</scope>
    <source>
        <strain evidence="4 5">ETA_A8</strain>
    </source>
</reference>
<dbReference type="RefSeq" id="WP_145099642.1">
    <property type="nucleotide sequence ID" value="NZ_CP036274.1"/>
</dbReference>
<dbReference type="InterPro" id="IPR036909">
    <property type="entry name" value="Cyt_c-like_dom_sf"/>
</dbReference>
<feature type="domain" description="DUF1549" evidence="1">
    <location>
        <begin position="171"/>
        <end position="378"/>
    </location>
</feature>
<dbReference type="InterPro" id="IPR011429">
    <property type="entry name" value="Cyt_c_Planctomycete-type"/>
</dbReference>
<dbReference type="OrthoDB" id="127107at2"/>
<dbReference type="Pfam" id="PF07587">
    <property type="entry name" value="PSD1"/>
    <property type="match status" value="1"/>
</dbReference>
<dbReference type="InterPro" id="IPR022655">
    <property type="entry name" value="DUF1553"/>
</dbReference>
<dbReference type="AlphaFoldDB" id="A0A517YNQ4"/>